<sequence length="228" mass="25555">MKKLYRKGTVHPSPPIITDHLSFLPATILTLAAALSVEDREVLAYLISCSNNTNFSGNNNNNNNSRRNNTATTAAAVGDHAPLFNCSCFRCYTSYWARWDSSPNRQLIHEIIDAFEDWLSQQNKNKSGGKNSSKKRNNNTNNNNNKKNKKKELNDKINNSSELLTRTELVCSVSDVSSEFESVEDNNSSNINSEGVGDEDKVENEEEKGSVRRFVSFIGEKIWGAWGQ</sequence>
<reference evidence="2 3" key="1">
    <citation type="submission" date="2024-01" db="EMBL/GenBank/DDBJ databases">
        <title>The genomes of 5 underutilized Papilionoideae crops provide insights into root nodulation and disease resistanc.</title>
        <authorList>
            <person name="Yuan L."/>
        </authorList>
    </citation>
    <scope>NUCLEOTIDE SEQUENCE [LARGE SCALE GENOMIC DNA]</scope>
    <source>
        <strain evidence="2">ZHUSHIDOU_FW_LH</strain>
        <tissue evidence="2">Leaf</tissue>
    </source>
</reference>
<feature type="region of interest" description="Disordered" evidence="1">
    <location>
        <begin position="122"/>
        <end position="153"/>
    </location>
</feature>
<protein>
    <submittedName>
        <fullName evidence="2">Uncharacterized protein</fullName>
    </submittedName>
</protein>
<feature type="region of interest" description="Disordered" evidence="1">
    <location>
        <begin position="180"/>
        <end position="208"/>
    </location>
</feature>
<proteinExistence type="predicted"/>
<name>A0AAN9HUL9_CROPI</name>
<organism evidence="2 3">
    <name type="scientific">Crotalaria pallida</name>
    <name type="common">Smooth rattlebox</name>
    <name type="synonym">Crotalaria striata</name>
    <dbReference type="NCBI Taxonomy" id="3830"/>
    <lineage>
        <taxon>Eukaryota</taxon>
        <taxon>Viridiplantae</taxon>
        <taxon>Streptophyta</taxon>
        <taxon>Embryophyta</taxon>
        <taxon>Tracheophyta</taxon>
        <taxon>Spermatophyta</taxon>
        <taxon>Magnoliopsida</taxon>
        <taxon>eudicotyledons</taxon>
        <taxon>Gunneridae</taxon>
        <taxon>Pentapetalae</taxon>
        <taxon>rosids</taxon>
        <taxon>fabids</taxon>
        <taxon>Fabales</taxon>
        <taxon>Fabaceae</taxon>
        <taxon>Papilionoideae</taxon>
        <taxon>50 kb inversion clade</taxon>
        <taxon>genistoids sensu lato</taxon>
        <taxon>core genistoids</taxon>
        <taxon>Crotalarieae</taxon>
        <taxon>Crotalaria</taxon>
    </lineage>
</organism>
<evidence type="ECO:0000313" key="2">
    <source>
        <dbReference type="EMBL" id="KAK7245928.1"/>
    </source>
</evidence>
<dbReference type="EMBL" id="JAYWIO010000008">
    <property type="protein sequence ID" value="KAK7245928.1"/>
    <property type="molecule type" value="Genomic_DNA"/>
</dbReference>
<feature type="compositionally biased region" description="Acidic residues" evidence="1">
    <location>
        <begin position="196"/>
        <end position="206"/>
    </location>
</feature>
<dbReference type="AlphaFoldDB" id="A0AAN9HUL9"/>
<feature type="compositionally biased region" description="Low complexity" evidence="1">
    <location>
        <begin position="180"/>
        <end position="190"/>
    </location>
</feature>
<evidence type="ECO:0000313" key="3">
    <source>
        <dbReference type="Proteomes" id="UP001372338"/>
    </source>
</evidence>
<gene>
    <name evidence="2" type="ORF">RIF29_40782</name>
</gene>
<dbReference type="PANTHER" id="PTHR31903:SF6">
    <property type="entry name" value="F12F1.11-RELATED"/>
    <property type="match status" value="1"/>
</dbReference>
<evidence type="ECO:0000256" key="1">
    <source>
        <dbReference type="SAM" id="MobiDB-lite"/>
    </source>
</evidence>
<accession>A0AAN9HUL9</accession>
<keyword evidence="3" id="KW-1185">Reference proteome</keyword>
<comment type="caution">
    <text evidence="2">The sequence shown here is derived from an EMBL/GenBank/DDBJ whole genome shotgun (WGS) entry which is preliminary data.</text>
</comment>
<dbReference type="PANTHER" id="PTHR31903">
    <property type="entry name" value="F12F1.11-RELATED"/>
    <property type="match status" value="1"/>
</dbReference>
<dbReference type="Proteomes" id="UP001372338">
    <property type="component" value="Unassembled WGS sequence"/>
</dbReference>